<reference evidence="1" key="1">
    <citation type="submission" date="2024-07" db="EMBL/GenBank/DDBJ databases">
        <title>Metagenome and Metagenome-Assembled Genomes of Archaea from a hot spring from the geothermal field of Los Azufres, Mexico.</title>
        <authorList>
            <person name="Marin-Paredes R."/>
            <person name="Martinez-Romero E."/>
            <person name="Servin-Garciduenas L.E."/>
        </authorList>
    </citation>
    <scope>NUCLEOTIDE SEQUENCE</scope>
    <source>
        <strain evidence="1">AZ1-454</strain>
    </source>
</reference>
<name>A0ACC6TLA5_9CREN</name>
<evidence type="ECO:0000313" key="2">
    <source>
        <dbReference type="Proteomes" id="UP000053480"/>
    </source>
</evidence>
<dbReference type="Proteomes" id="UP000053480">
    <property type="component" value="Unassembled WGS sequence"/>
</dbReference>
<evidence type="ECO:0000313" key="1">
    <source>
        <dbReference type="EMBL" id="MEW9490613.1"/>
    </source>
</evidence>
<protein>
    <submittedName>
        <fullName evidence="1">Glyceraldehyde dehydrogenase subunit alpha</fullName>
        <ecNumber evidence="1">1.2.99.8</ecNumber>
    </submittedName>
</protein>
<accession>A0ACC6TLA5</accession>
<organism evidence="1 2">
    <name type="scientific">Candidatus Aramenus sulfurataquae</name>
    <dbReference type="NCBI Taxonomy" id="1326980"/>
    <lineage>
        <taxon>Archaea</taxon>
        <taxon>Thermoproteota</taxon>
        <taxon>Thermoprotei</taxon>
        <taxon>Sulfolobales</taxon>
        <taxon>Sulfolobaceae</taxon>
        <taxon>Candidatus Aramenus</taxon>
    </lineage>
</organism>
<keyword evidence="1" id="KW-0560">Oxidoreductase</keyword>
<sequence>MGYIGKPIKRIEDPRLIRGRGTYVDDIELPGIKFVAFVRSTKPHAKVRVKKTQGVFTGEDVNPGSDFPIASKETTYVGQPVAVVLANDRYEAYDLLESVEVEYEDLPYVLDPFDAMKNEVKVYTGLSSNIYLEKNFVKGSPELAMDKADFVLEGELVNQRLIASPLETRGAVAYFDGQRLNFWSSTQSAHYLRRNLVNFLGFQNVRVVQPDVGGAFGSKIITHPEEYALAKLTMKLPYPLKWIPTRTEEMISAGHGRDKRFKFKVGFTKEGKIVSLIGTIVGDLGAPYPDANDDESGNVLSTARMILGPYDIPNASIIAFAVHTNKTPTTSYRGAGRPEATYFIERIVNMISNELKLDPIEVRLRNVVRPNQMPYDNGFGIVYDSGDYVKILEDAKPIYEELKKEAGENYCVGLAMYVEITGFGPWEVARVLAKSDGKIIAITGSGPHGQGDGTAFAQIVADVLQVPIEDVEVRWGDTDVIEDGIGTWGSRTVTVGGSAMLEASKELKRRILESAGKMLNADVEELEYNDGKIVHKVTKKEVSLVDAIKFAYRAGISLDVTYVYPVSKPTSPYGVHMALVKVDKETGEVKVVKYIGIDDVGAVINPMLAEGQIRGGVMQGIAQAIYESARFSEEGVLLTSNLSDYGFPTAVESPRIEWKYVERGFSNHPTKSKGIGEAGAVVATPVIVNAVENCVGKRIASMPSSLGELV</sequence>
<comment type="caution">
    <text evidence="1">The sequence shown here is derived from an EMBL/GenBank/DDBJ whole genome shotgun (WGS) entry which is preliminary data.</text>
</comment>
<gene>
    <name evidence="1" type="primary">cutA</name>
    <name evidence="1" type="ORF">TQ35_0000090</name>
</gene>
<proteinExistence type="predicted"/>
<dbReference type="EMBL" id="JZWS03000001">
    <property type="protein sequence ID" value="MEW9490613.1"/>
    <property type="molecule type" value="Genomic_DNA"/>
</dbReference>
<dbReference type="EC" id="1.2.99.8" evidence="1"/>